<dbReference type="GO" id="GO:0016024">
    <property type="term" value="P:CDP-diacylglycerol biosynthetic process"/>
    <property type="evidence" value="ECO:0007669"/>
    <property type="project" value="UniProtKB-UniPathway"/>
</dbReference>
<name>A0A1C0AA11_9FIRM</name>
<evidence type="ECO:0000256" key="10">
    <source>
        <dbReference type="ARBA" id="ARBA00022679"/>
    </source>
</evidence>
<keyword evidence="13 19" id="KW-1133">Transmembrane helix</keyword>
<evidence type="ECO:0000256" key="1">
    <source>
        <dbReference type="ARBA" id="ARBA00001698"/>
    </source>
</evidence>
<evidence type="ECO:0000256" key="5">
    <source>
        <dbReference type="ARBA" id="ARBA00010185"/>
    </source>
</evidence>
<dbReference type="GO" id="GO:0004605">
    <property type="term" value="F:phosphatidate cytidylyltransferase activity"/>
    <property type="evidence" value="ECO:0007669"/>
    <property type="project" value="UniProtKB-EC"/>
</dbReference>
<comment type="caution">
    <text evidence="20">The sequence shown here is derived from an EMBL/GenBank/DDBJ whole genome shotgun (WGS) entry which is preliminary data.</text>
</comment>
<keyword evidence="14" id="KW-0443">Lipid metabolism</keyword>
<dbReference type="PANTHER" id="PTHR46382">
    <property type="entry name" value="PHOSPHATIDATE CYTIDYLYLTRANSFERASE"/>
    <property type="match status" value="1"/>
</dbReference>
<evidence type="ECO:0000256" key="14">
    <source>
        <dbReference type="ARBA" id="ARBA00023098"/>
    </source>
</evidence>
<organism evidence="20 21">
    <name type="scientific">Orenia metallireducens</name>
    <dbReference type="NCBI Taxonomy" id="1413210"/>
    <lineage>
        <taxon>Bacteria</taxon>
        <taxon>Bacillati</taxon>
        <taxon>Bacillota</taxon>
        <taxon>Clostridia</taxon>
        <taxon>Halanaerobiales</taxon>
        <taxon>Halobacteroidaceae</taxon>
        <taxon>Orenia</taxon>
    </lineage>
</organism>
<reference evidence="21" key="1">
    <citation type="submission" date="2016-07" db="EMBL/GenBank/DDBJ databases">
        <authorList>
            <person name="Florea S."/>
            <person name="Webb J.S."/>
            <person name="Jaromczyk J."/>
            <person name="Schardl C.L."/>
        </authorList>
    </citation>
    <scope>NUCLEOTIDE SEQUENCE [LARGE SCALE GENOMIC DNA]</scope>
    <source>
        <strain evidence="21">Z6</strain>
    </source>
</reference>
<feature type="transmembrane region" description="Helical" evidence="19">
    <location>
        <begin position="78"/>
        <end position="97"/>
    </location>
</feature>
<dbReference type="InterPro" id="IPR000374">
    <property type="entry name" value="PC_trans"/>
</dbReference>
<keyword evidence="12 18" id="KW-0548">Nucleotidyltransferase</keyword>
<keyword evidence="9" id="KW-0444">Lipid biosynthesis</keyword>
<keyword evidence="21" id="KW-1185">Reference proteome</keyword>
<comment type="subcellular location">
    <subcellularLocation>
        <location evidence="2">Cell membrane</location>
        <topology evidence="2">Multi-pass membrane protein</topology>
    </subcellularLocation>
</comment>
<keyword evidence="11 18" id="KW-0812">Transmembrane</keyword>
<dbReference type="GO" id="GO:0005886">
    <property type="term" value="C:plasma membrane"/>
    <property type="evidence" value="ECO:0007669"/>
    <property type="project" value="UniProtKB-SubCell"/>
</dbReference>
<keyword evidence="10 18" id="KW-0808">Transferase</keyword>
<comment type="pathway">
    <text evidence="4">Lipid metabolism.</text>
</comment>
<dbReference type="PANTHER" id="PTHR46382:SF1">
    <property type="entry name" value="PHOSPHATIDATE CYTIDYLYLTRANSFERASE"/>
    <property type="match status" value="1"/>
</dbReference>
<feature type="transmembrane region" description="Helical" evidence="19">
    <location>
        <begin position="182"/>
        <end position="202"/>
    </location>
</feature>
<feature type="transmembrane region" description="Helical" evidence="19">
    <location>
        <begin position="141"/>
        <end position="161"/>
    </location>
</feature>
<evidence type="ECO:0000256" key="9">
    <source>
        <dbReference type="ARBA" id="ARBA00022516"/>
    </source>
</evidence>
<evidence type="ECO:0000256" key="2">
    <source>
        <dbReference type="ARBA" id="ARBA00004651"/>
    </source>
</evidence>
<keyword evidence="8" id="KW-1003">Cell membrane</keyword>
<comment type="catalytic activity">
    <reaction evidence="1 18">
        <text>a 1,2-diacyl-sn-glycero-3-phosphate + CTP + H(+) = a CDP-1,2-diacyl-sn-glycerol + diphosphate</text>
        <dbReference type="Rhea" id="RHEA:16229"/>
        <dbReference type="ChEBI" id="CHEBI:15378"/>
        <dbReference type="ChEBI" id="CHEBI:33019"/>
        <dbReference type="ChEBI" id="CHEBI:37563"/>
        <dbReference type="ChEBI" id="CHEBI:58332"/>
        <dbReference type="ChEBI" id="CHEBI:58608"/>
        <dbReference type="EC" id="2.7.7.41"/>
    </reaction>
</comment>
<keyword evidence="15 19" id="KW-0472">Membrane</keyword>
<evidence type="ECO:0000256" key="3">
    <source>
        <dbReference type="ARBA" id="ARBA00005119"/>
    </source>
</evidence>
<sequence length="271" mass="29579">MLKTRVLSAVVAIPILIIILKVGGIPFLLLNLLVVGLGMDEYFKLVKGKGIKANRFLGTFIGLILILLTYLNSNNLSVVYGFLILSFLVILLKQVIIGVDDSPILTTTITFFGVFYIAGLFSHLILLYNLEGNNGKGIGPLFIWLPILATWITDTGAYFTGMNFGRNPLAPKISPKKTVEGAVGGLVFSIVLTLIISIYLGFGYLHGIVLGILIALFAQLGDLCESVFKRDANIKDSGDIIPGHGGILDRIDSLLFTLPVVYYYLQWVVLK</sequence>
<feature type="transmembrane region" description="Helical" evidence="19">
    <location>
        <begin position="56"/>
        <end position="72"/>
    </location>
</feature>
<comment type="similarity">
    <text evidence="5 18">Belongs to the CDS family.</text>
</comment>
<feature type="transmembrane region" description="Helical" evidence="19">
    <location>
        <begin position="6"/>
        <end position="35"/>
    </location>
</feature>
<dbReference type="PROSITE" id="PS01315">
    <property type="entry name" value="CDS"/>
    <property type="match status" value="1"/>
</dbReference>
<dbReference type="Pfam" id="PF01148">
    <property type="entry name" value="CTP_transf_1"/>
    <property type="match status" value="1"/>
</dbReference>
<comment type="pathway">
    <text evidence="3 18">Phospholipid metabolism; CDP-diacylglycerol biosynthesis; CDP-diacylglycerol from sn-glycerol 3-phosphate: step 3/3.</text>
</comment>
<evidence type="ECO:0000256" key="17">
    <source>
        <dbReference type="ARBA" id="ARBA00023264"/>
    </source>
</evidence>
<evidence type="ECO:0000256" key="15">
    <source>
        <dbReference type="ARBA" id="ARBA00023136"/>
    </source>
</evidence>
<evidence type="ECO:0000256" key="7">
    <source>
        <dbReference type="ARBA" id="ARBA00019373"/>
    </source>
</evidence>
<dbReference type="OrthoDB" id="9799199at2"/>
<evidence type="ECO:0000256" key="13">
    <source>
        <dbReference type="ARBA" id="ARBA00022989"/>
    </source>
</evidence>
<evidence type="ECO:0000256" key="16">
    <source>
        <dbReference type="ARBA" id="ARBA00023209"/>
    </source>
</evidence>
<dbReference type="AlphaFoldDB" id="A0A1C0AA11"/>
<reference evidence="20 21" key="2">
    <citation type="submission" date="2016-08" db="EMBL/GenBank/DDBJ databases">
        <title>Orenia metallireducens sp. nov. strain Z6, a Novel Metal-reducing Firmicute from the Deep Subsurface.</title>
        <authorList>
            <person name="Maxim B.I."/>
            <person name="Kenneth K."/>
            <person name="Flynn T.M."/>
            <person name="Oloughlin E.J."/>
            <person name="Locke R.A."/>
            <person name="Weber J.R."/>
            <person name="Egan S.M."/>
            <person name="Mackie R.I."/>
            <person name="Cann I.K."/>
        </authorList>
    </citation>
    <scope>NUCLEOTIDE SEQUENCE [LARGE SCALE GENOMIC DNA]</scope>
    <source>
        <strain evidence="20 21">Z6</strain>
    </source>
</reference>
<keyword evidence="16" id="KW-0594">Phospholipid biosynthesis</keyword>
<feature type="transmembrane region" description="Helical" evidence="19">
    <location>
        <begin position="109"/>
        <end position="129"/>
    </location>
</feature>
<evidence type="ECO:0000313" key="20">
    <source>
        <dbReference type="EMBL" id="OCL27121.1"/>
    </source>
</evidence>
<proteinExistence type="inferred from homology"/>
<protein>
    <recommendedName>
        <fullName evidence="7 18">Phosphatidate cytidylyltransferase</fullName>
        <ecNumber evidence="6 18">2.7.7.41</ecNumber>
    </recommendedName>
</protein>
<accession>A0A1C0AA11</accession>
<dbReference type="EC" id="2.7.7.41" evidence="6 18"/>
<dbReference type="Proteomes" id="UP000093514">
    <property type="component" value="Unassembled WGS sequence"/>
</dbReference>
<evidence type="ECO:0000256" key="8">
    <source>
        <dbReference type="ARBA" id="ARBA00022475"/>
    </source>
</evidence>
<evidence type="ECO:0000313" key="21">
    <source>
        <dbReference type="Proteomes" id="UP000093514"/>
    </source>
</evidence>
<dbReference type="RefSeq" id="WP_068716689.1">
    <property type="nucleotide sequence ID" value="NZ_LWDV01000008.1"/>
</dbReference>
<evidence type="ECO:0000256" key="19">
    <source>
        <dbReference type="SAM" id="Phobius"/>
    </source>
</evidence>
<feature type="transmembrane region" description="Helical" evidence="19">
    <location>
        <begin position="208"/>
        <end position="228"/>
    </location>
</feature>
<evidence type="ECO:0000256" key="11">
    <source>
        <dbReference type="ARBA" id="ARBA00022692"/>
    </source>
</evidence>
<dbReference type="UniPathway" id="UPA00557">
    <property type="reaction ID" value="UER00614"/>
</dbReference>
<evidence type="ECO:0000256" key="18">
    <source>
        <dbReference type="RuleBase" id="RU003938"/>
    </source>
</evidence>
<evidence type="ECO:0000256" key="12">
    <source>
        <dbReference type="ARBA" id="ARBA00022695"/>
    </source>
</evidence>
<dbReference type="EMBL" id="LWDV01000008">
    <property type="protein sequence ID" value="OCL27121.1"/>
    <property type="molecule type" value="Genomic_DNA"/>
</dbReference>
<evidence type="ECO:0000256" key="4">
    <source>
        <dbReference type="ARBA" id="ARBA00005189"/>
    </source>
</evidence>
<gene>
    <name evidence="20" type="ORF">U472_06470</name>
</gene>
<keyword evidence="17" id="KW-1208">Phospholipid metabolism</keyword>
<evidence type="ECO:0000256" key="6">
    <source>
        <dbReference type="ARBA" id="ARBA00012487"/>
    </source>
</evidence>